<keyword evidence="2" id="KW-1185">Reference proteome</keyword>
<name>A0A4Y2G9W0_ARAVE</name>
<evidence type="ECO:0000313" key="2">
    <source>
        <dbReference type="Proteomes" id="UP000499080"/>
    </source>
</evidence>
<protein>
    <submittedName>
        <fullName evidence="1">Uncharacterized protein</fullName>
    </submittedName>
</protein>
<comment type="caution">
    <text evidence="1">The sequence shown here is derived from an EMBL/GenBank/DDBJ whole genome shotgun (WGS) entry which is preliminary data.</text>
</comment>
<evidence type="ECO:0000313" key="1">
    <source>
        <dbReference type="EMBL" id="GBM49987.1"/>
    </source>
</evidence>
<organism evidence="1 2">
    <name type="scientific">Araneus ventricosus</name>
    <name type="common">Orbweaver spider</name>
    <name type="synonym">Epeira ventricosa</name>
    <dbReference type="NCBI Taxonomy" id="182803"/>
    <lineage>
        <taxon>Eukaryota</taxon>
        <taxon>Metazoa</taxon>
        <taxon>Ecdysozoa</taxon>
        <taxon>Arthropoda</taxon>
        <taxon>Chelicerata</taxon>
        <taxon>Arachnida</taxon>
        <taxon>Araneae</taxon>
        <taxon>Araneomorphae</taxon>
        <taxon>Entelegynae</taxon>
        <taxon>Araneoidea</taxon>
        <taxon>Araneidae</taxon>
        <taxon>Araneus</taxon>
    </lineage>
</organism>
<dbReference type="EMBL" id="BGPR01001280">
    <property type="protein sequence ID" value="GBM49987.1"/>
    <property type="molecule type" value="Genomic_DNA"/>
</dbReference>
<sequence>MESSERKGLFTKSKRYTEVEKNWYILIFHLVTMVVEAFLPSVNQSIEIGVEEIRVQVAEPLNDDFLNFGIGSEMAACLMLLQRSEEMKITWCEIWL</sequence>
<accession>A0A4Y2G9W0</accession>
<proteinExistence type="predicted"/>
<dbReference type="AlphaFoldDB" id="A0A4Y2G9W0"/>
<reference evidence="1 2" key="1">
    <citation type="journal article" date="2019" name="Sci. Rep.">
        <title>Orb-weaving spider Araneus ventricosus genome elucidates the spidroin gene catalogue.</title>
        <authorList>
            <person name="Kono N."/>
            <person name="Nakamura H."/>
            <person name="Ohtoshi R."/>
            <person name="Moran D.A.P."/>
            <person name="Shinohara A."/>
            <person name="Yoshida Y."/>
            <person name="Fujiwara M."/>
            <person name="Mori M."/>
            <person name="Tomita M."/>
            <person name="Arakawa K."/>
        </authorList>
    </citation>
    <scope>NUCLEOTIDE SEQUENCE [LARGE SCALE GENOMIC DNA]</scope>
</reference>
<dbReference type="Proteomes" id="UP000499080">
    <property type="component" value="Unassembled WGS sequence"/>
</dbReference>
<gene>
    <name evidence="1" type="ORF">AVEN_210096_1</name>
</gene>